<evidence type="ECO:0008006" key="4">
    <source>
        <dbReference type="Google" id="ProtNLM"/>
    </source>
</evidence>
<dbReference type="RefSeq" id="WP_379481644.1">
    <property type="nucleotide sequence ID" value="NZ_JBHLTL010000006.1"/>
</dbReference>
<keyword evidence="1" id="KW-1133">Transmembrane helix</keyword>
<protein>
    <recommendedName>
        <fullName evidence="4">Glycerophosphoryl diester phosphodiesterase membrane domain-containing protein</fullName>
    </recommendedName>
</protein>
<accession>A0ABV6PM90</accession>
<evidence type="ECO:0000313" key="3">
    <source>
        <dbReference type="Proteomes" id="UP001589943"/>
    </source>
</evidence>
<sequence>MKFDSNLAWKDAASSVSANRDVLLALAGVFIALPTFAMAIFVPPPVPAEGAKAEASLALMGEYYSHAWPMLIGLALLSLLGTLTMLTLFTDRSRPTVGEAIKQGARAVLPVIAAQLLFGLAIGIAGSVLLGAAIASGSTALKLLVGAGLLLGIAYAAVRVSLVSPVVVVEGLRNPVAALRRSWMLTSANVLRIFLFYALLLIAFLVIYILIGSGLGLLVALVSSGEVAAGINNLIAAFLQSVLSVYSVAVAAAVHRQLAGPSAEAAARPFE</sequence>
<keyword evidence="3" id="KW-1185">Reference proteome</keyword>
<keyword evidence="1" id="KW-0812">Transmembrane</keyword>
<feature type="transmembrane region" description="Helical" evidence="1">
    <location>
        <begin position="67"/>
        <end position="90"/>
    </location>
</feature>
<feature type="transmembrane region" description="Helical" evidence="1">
    <location>
        <begin position="111"/>
        <end position="135"/>
    </location>
</feature>
<evidence type="ECO:0000313" key="2">
    <source>
        <dbReference type="EMBL" id="MFC0590198.1"/>
    </source>
</evidence>
<feature type="transmembrane region" description="Helical" evidence="1">
    <location>
        <begin position="193"/>
        <end position="222"/>
    </location>
</feature>
<evidence type="ECO:0000256" key="1">
    <source>
        <dbReference type="SAM" id="Phobius"/>
    </source>
</evidence>
<feature type="transmembrane region" description="Helical" evidence="1">
    <location>
        <begin position="147"/>
        <end position="172"/>
    </location>
</feature>
<name>A0ABV6PM90_9SPHN</name>
<feature type="transmembrane region" description="Helical" evidence="1">
    <location>
        <begin position="234"/>
        <end position="254"/>
    </location>
</feature>
<gene>
    <name evidence="2" type="ORF">ACFFF7_12305</name>
</gene>
<dbReference type="EMBL" id="JBHLTL010000006">
    <property type="protein sequence ID" value="MFC0590198.1"/>
    <property type="molecule type" value="Genomic_DNA"/>
</dbReference>
<keyword evidence="1" id="KW-0472">Membrane</keyword>
<organism evidence="2 3">
    <name type="scientific">Novosphingobium aquiterrae</name>
    <dbReference type="NCBI Taxonomy" id="624388"/>
    <lineage>
        <taxon>Bacteria</taxon>
        <taxon>Pseudomonadati</taxon>
        <taxon>Pseudomonadota</taxon>
        <taxon>Alphaproteobacteria</taxon>
        <taxon>Sphingomonadales</taxon>
        <taxon>Sphingomonadaceae</taxon>
        <taxon>Novosphingobium</taxon>
    </lineage>
</organism>
<dbReference type="Proteomes" id="UP001589943">
    <property type="component" value="Unassembled WGS sequence"/>
</dbReference>
<comment type="caution">
    <text evidence="2">The sequence shown here is derived from an EMBL/GenBank/DDBJ whole genome shotgun (WGS) entry which is preliminary data.</text>
</comment>
<reference evidence="2 3" key="1">
    <citation type="submission" date="2024-09" db="EMBL/GenBank/DDBJ databases">
        <authorList>
            <person name="Sun Q."/>
            <person name="Mori K."/>
        </authorList>
    </citation>
    <scope>NUCLEOTIDE SEQUENCE [LARGE SCALE GENOMIC DNA]</scope>
    <source>
        <strain evidence="2 3">NCAIM B.02537</strain>
    </source>
</reference>
<proteinExistence type="predicted"/>
<feature type="transmembrane region" description="Helical" evidence="1">
    <location>
        <begin position="21"/>
        <end position="42"/>
    </location>
</feature>